<dbReference type="PROSITE" id="PS51257">
    <property type="entry name" value="PROKAR_LIPOPROTEIN"/>
    <property type="match status" value="1"/>
</dbReference>
<dbReference type="RefSeq" id="WP_231910117.1">
    <property type="nucleotide sequence ID" value="NZ_CP047199.1"/>
</dbReference>
<dbReference type="GO" id="GO:0008933">
    <property type="term" value="F:peptidoglycan lytic transglycosylase activity"/>
    <property type="evidence" value="ECO:0007669"/>
    <property type="project" value="TreeGrafter"/>
</dbReference>
<feature type="signal peptide" evidence="2">
    <location>
        <begin position="1"/>
        <end position="26"/>
    </location>
</feature>
<evidence type="ECO:0000313" key="3">
    <source>
        <dbReference type="EMBL" id="SES32585.1"/>
    </source>
</evidence>
<proteinExistence type="predicted"/>
<dbReference type="Proteomes" id="UP000198929">
    <property type="component" value="Unassembled WGS sequence"/>
</dbReference>
<reference evidence="4" key="1">
    <citation type="submission" date="2016-10" db="EMBL/GenBank/DDBJ databases">
        <authorList>
            <person name="Varghese N."/>
            <person name="Submissions S."/>
        </authorList>
    </citation>
    <scope>NUCLEOTIDE SEQUENCE [LARGE SCALE GENOMIC DNA]</scope>
    <source>
        <strain evidence="4">DSM 20524</strain>
    </source>
</reference>
<keyword evidence="2" id="KW-0732">Signal</keyword>
<dbReference type="InterPro" id="IPR023346">
    <property type="entry name" value="Lysozyme-like_dom_sf"/>
</dbReference>
<dbReference type="STRING" id="1121357.SAMN05661109_02704"/>
<evidence type="ECO:0000256" key="2">
    <source>
        <dbReference type="SAM" id="SignalP"/>
    </source>
</evidence>
<keyword evidence="4" id="KW-1185">Reference proteome</keyword>
<organism evidence="3 4">
    <name type="scientific">Corynebacterium cystitidis DSM 20524</name>
    <dbReference type="NCBI Taxonomy" id="1121357"/>
    <lineage>
        <taxon>Bacteria</taxon>
        <taxon>Bacillati</taxon>
        <taxon>Actinomycetota</taxon>
        <taxon>Actinomycetes</taxon>
        <taxon>Mycobacteriales</taxon>
        <taxon>Corynebacteriaceae</taxon>
        <taxon>Corynebacterium</taxon>
    </lineage>
</organism>
<accession>A0A1H9WFH3</accession>
<sequence length="215" mass="23153">MKKLQHLSVAVVGALLLTGCSARVEAPEPETHQQVDQFSSWAADRSEPYDIPERALRAYAFAAWKVREDSGCEVGWPTIAALGTVLSDHGQAQGTTLNEDGTTTTELRGLGTALKPNEMVEDTDGGQIDGTTNRDVPVGPFQIMPSRWEQYATSTEADQPANPDDIDDAALTTAIIVCQGGDLTTPDGWDRGITAIVDDPETVKEIHAVAKEYSR</sequence>
<dbReference type="EMBL" id="FOGQ01000021">
    <property type="protein sequence ID" value="SES32585.1"/>
    <property type="molecule type" value="Genomic_DNA"/>
</dbReference>
<dbReference type="GO" id="GO:0009253">
    <property type="term" value="P:peptidoglycan catabolic process"/>
    <property type="evidence" value="ECO:0007669"/>
    <property type="project" value="TreeGrafter"/>
</dbReference>
<dbReference type="PANTHER" id="PTHR30163">
    <property type="entry name" value="MEMBRANE-BOUND LYTIC MUREIN TRANSGLYCOSYLASE B"/>
    <property type="match status" value="1"/>
</dbReference>
<dbReference type="InterPro" id="IPR043426">
    <property type="entry name" value="MltB-like"/>
</dbReference>
<gene>
    <name evidence="3" type="ORF">SAMN05661109_02704</name>
</gene>
<dbReference type="PANTHER" id="PTHR30163:SF8">
    <property type="entry name" value="LYTIC MUREIN TRANSGLYCOSYLASE"/>
    <property type="match status" value="1"/>
</dbReference>
<evidence type="ECO:0000313" key="4">
    <source>
        <dbReference type="Proteomes" id="UP000198929"/>
    </source>
</evidence>
<dbReference type="AlphaFoldDB" id="A0A1H9WFH3"/>
<evidence type="ECO:0008006" key="5">
    <source>
        <dbReference type="Google" id="ProtNLM"/>
    </source>
</evidence>
<feature type="region of interest" description="Disordered" evidence="1">
    <location>
        <begin position="117"/>
        <end position="137"/>
    </location>
</feature>
<name>A0A1H9WFH3_9CORY</name>
<feature type="chain" id="PRO_5011474898" description="Transglycosylase SLT domain-containing protein" evidence="2">
    <location>
        <begin position="27"/>
        <end position="215"/>
    </location>
</feature>
<protein>
    <recommendedName>
        <fullName evidence="5">Transglycosylase SLT domain-containing protein</fullName>
    </recommendedName>
</protein>
<dbReference type="SUPFAM" id="SSF53955">
    <property type="entry name" value="Lysozyme-like"/>
    <property type="match status" value="1"/>
</dbReference>
<evidence type="ECO:0000256" key="1">
    <source>
        <dbReference type="SAM" id="MobiDB-lite"/>
    </source>
</evidence>